<feature type="binding site" evidence="11">
    <location>
        <position position="385"/>
    </location>
    <ligand>
        <name>Zn(2+)</name>
        <dbReference type="ChEBI" id="CHEBI:29105"/>
        <label>2</label>
        <note>catalytic</note>
    </ligand>
</feature>
<evidence type="ECO:0000256" key="14">
    <source>
        <dbReference type="SAM" id="SignalP"/>
    </source>
</evidence>
<feature type="active site" description="Proton acceptor 2" evidence="7">
    <location>
        <position position="382"/>
    </location>
</feature>
<dbReference type="PROSITE" id="PS52011">
    <property type="entry name" value="PEPTIDASE_M2"/>
    <property type="match status" value="1"/>
</dbReference>
<dbReference type="AlphaFoldDB" id="A0A131YXS6"/>
<feature type="glycosylation site" description="N-linked (GlcNAc...) (complex) asparagine" evidence="6">
    <location>
        <position position="103"/>
    </location>
</feature>
<feature type="active site" description="Proton donor 1" evidence="5">
    <location>
        <position position="511"/>
    </location>
</feature>
<dbReference type="CDD" id="cd06461">
    <property type="entry name" value="M2_ACE"/>
    <property type="match status" value="1"/>
</dbReference>
<feature type="signal peptide" evidence="14">
    <location>
        <begin position="1"/>
        <end position="21"/>
    </location>
</feature>
<evidence type="ECO:0000313" key="15">
    <source>
        <dbReference type="EMBL" id="JAP83994.1"/>
    </source>
</evidence>
<evidence type="ECO:0000256" key="7">
    <source>
        <dbReference type="PIRSR" id="PIRSR601548-11"/>
    </source>
</evidence>
<evidence type="ECO:0000256" key="10">
    <source>
        <dbReference type="PIRSR" id="PIRSR601548-4"/>
    </source>
</evidence>
<evidence type="ECO:0000256" key="3">
    <source>
        <dbReference type="ARBA" id="ARBA00023157"/>
    </source>
</evidence>
<keyword evidence="13" id="KW-0482">Metalloprotease</keyword>
<name>A0A131YXS6_RHIAP</name>
<feature type="active site" description="Proton donor 2" evidence="7">
    <location>
        <position position="511"/>
    </location>
</feature>
<accession>A0A131YXS6</accession>
<proteinExistence type="inferred from homology"/>
<keyword evidence="9 13" id="KW-0479">Metal-binding</keyword>
<dbReference type="EC" id="3.4.-.-" evidence="13"/>
<evidence type="ECO:0000256" key="1">
    <source>
        <dbReference type="ARBA" id="ARBA00008139"/>
    </source>
</evidence>
<feature type="glycosylation site" description="N-linked (GlcNAc...) asparagine" evidence="6">
    <location>
        <position position="66"/>
    </location>
</feature>
<dbReference type="GO" id="GO:0008237">
    <property type="term" value="F:metallopeptidase activity"/>
    <property type="evidence" value="ECO:0007669"/>
    <property type="project" value="UniProtKB-KW"/>
</dbReference>
<feature type="disulfide bond" evidence="10">
    <location>
        <begin position="536"/>
        <end position="548"/>
    </location>
</feature>
<keyword evidence="13" id="KW-0121">Carboxypeptidase</keyword>
<protein>
    <recommendedName>
        <fullName evidence="13">Angiotensin-converting enzyme</fullName>
        <ecNumber evidence="13">3.4.-.-</ecNumber>
    </recommendedName>
</protein>
<keyword evidence="2 14" id="KW-0732">Signal</keyword>
<dbReference type="Gene3D" id="1.10.1370.30">
    <property type="match status" value="1"/>
</dbReference>
<sequence>MAPSLWFLLGIHLVLHHTAAPQHPHFGTPNIVFEEHKGWMYANYVNSILTSVMNKVTEAEWNYVTNLTEYNKHVKVAASLALRKLQKQISKNVEHFRWTEFRNPVTKRIFDKLAGLGASVLSHEKEDEMTKLIAEMQEHHASAKICPRFSYPYQHCHLSLDPEIINTMRTSRDYCELLHHWNEWRRVAGKPMQQKFLRYVQLQNEAAVLSGFHDASVTWIGSYEDDNFEQKMAQIWEQIKPLYMHLHAYVRSKLRNVYGWQRVSKFGPIPAHLLGHIHAQKWTGILDITTPYPNKPAINITDTMLQMNMTVLGIFRYAEEFFTSMGLPAMPRTFWTRSVLEKPWDRKVVCHPSAWDFYIDNDVRIKQCTQINMDDFLTAHHEMGHVEYYLKYAKQHIVFRKGANAGFHEAIGDTISLSVATPKHLKAVGLLRHRWEDYETDINYLFSIALDKVAFIPSAYAYDLWRWNMFKGVYSPHQYNKAWWTLLLNYQGICPAVRRSWDDFDPPSKYHIAADVPYIRYFVSIILQFQFYKALCDEANHVGPLHQCDFYHSKEAGRLFGHVMEMGSSKPWPEVLAILTRGKTRDLDAGPLLEYFMPLFRWLKARNRGEHVGWRSWDAEACPGITTCPRTNWYDLYHPWATGK</sequence>
<keyword evidence="3 10" id="KW-1015">Disulfide bond</keyword>
<evidence type="ECO:0000256" key="5">
    <source>
        <dbReference type="PIRSR" id="PIRSR601548-1"/>
    </source>
</evidence>
<dbReference type="GO" id="GO:0008241">
    <property type="term" value="F:peptidyl-dipeptidase activity"/>
    <property type="evidence" value="ECO:0007669"/>
    <property type="project" value="InterPro"/>
</dbReference>
<feature type="binding site" evidence="8">
    <location>
        <position position="223"/>
    </location>
    <ligand>
        <name>chloride</name>
        <dbReference type="ChEBI" id="CHEBI:17996"/>
        <label>1</label>
    </ligand>
</feature>
<organism evidence="15">
    <name type="scientific">Rhipicephalus appendiculatus</name>
    <name type="common">Brown ear tick</name>
    <dbReference type="NCBI Taxonomy" id="34631"/>
    <lineage>
        <taxon>Eukaryota</taxon>
        <taxon>Metazoa</taxon>
        <taxon>Ecdysozoa</taxon>
        <taxon>Arthropoda</taxon>
        <taxon>Chelicerata</taxon>
        <taxon>Arachnida</taxon>
        <taxon>Acari</taxon>
        <taxon>Parasitiformes</taxon>
        <taxon>Ixodida</taxon>
        <taxon>Ixodoidea</taxon>
        <taxon>Ixodidae</taxon>
        <taxon>Rhipicephalinae</taxon>
        <taxon>Rhipicephalus</taxon>
        <taxon>Rhipicephalus</taxon>
    </lineage>
</organism>
<evidence type="ECO:0000256" key="2">
    <source>
        <dbReference type="ARBA" id="ARBA00022729"/>
    </source>
</evidence>
<dbReference type="Pfam" id="PF01401">
    <property type="entry name" value="Peptidase_M2"/>
    <property type="match status" value="1"/>
</dbReference>
<dbReference type="InterPro" id="IPR001548">
    <property type="entry name" value="Peptidase_M2"/>
</dbReference>
<comment type="similarity">
    <text evidence="1 12 13">Belongs to the peptidase M2 family.</text>
</comment>
<evidence type="ECO:0000256" key="8">
    <source>
        <dbReference type="PIRSR" id="PIRSR601548-2"/>
    </source>
</evidence>
<keyword evidence="13" id="KW-0378">Hydrolase</keyword>
<feature type="disulfide bond" evidence="10 12">
    <location>
        <begin position="350"/>
        <end position="368"/>
    </location>
</feature>
<keyword evidence="4 6" id="KW-0325">Glycoprotein</keyword>
<evidence type="ECO:0000256" key="9">
    <source>
        <dbReference type="PIRSR" id="PIRSR601548-3"/>
    </source>
</evidence>
<keyword evidence="13" id="KW-0645">Protease</keyword>
<comment type="cofactor">
    <cofactor evidence="13">
        <name>Zn(2+)</name>
        <dbReference type="ChEBI" id="CHEBI:29105"/>
    </cofactor>
    <text evidence="13">Binds 1 zinc ion per subunit.</text>
</comment>
<comment type="caution">
    <text evidence="12">Lacks conserved residue(s) required for the propagation of feature annotation.</text>
</comment>
<dbReference type="GO" id="GO:0004180">
    <property type="term" value="F:carboxypeptidase activity"/>
    <property type="evidence" value="ECO:0007669"/>
    <property type="project" value="UniProtKB-KW"/>
</dbReference>
<evidence type="ECO:0000256" key="4">
    <source>
        <dbReference type="ARBA" id="ARBA00023180"/>
    </source>
</evidence>
<dbReference type="GO" id="GO:0046872">
    <property type="term" value="F:metal ion binding"/>
    <property type="evidence" value="ECO:0007669"/>
    <property type="project" value="UniProtKB-KW"/>
</dbReference>
<dbReference type="PANTHER" id="PTHR10514:SF27">
    <property type="entry name" value="ANGIOTENSIN-CONVERTING ENZYME"/>
    <property type="match status" value="1"/>
</dbReference>
<feature type="active site" description="Proton acceptor 1" evidence="5">
    <location>
        <position position="382"/>
    </location>
</feature>
<evidence type="ECO:0000256" key="6">
    <source>
        <dbReference type="PIRSR" id="PIRSR601548-10"/>
    </source>
</evidence>
<feature type="binding site" evidence="9">
    <location>
        <position position="409"/>
    </location>
    <ligand>
        <name>Zn(2+)</name>
        <dbReference type="ChEBI" id="CHEBI:29105"/>
        <label>1</label>
        <note>catalytic</note>
    </ligand>
</feature>
<feature type="binding site" evidence="11">
    <location>
        <position position="381"/>
    </location>
    <ligand>
        <name>Zn(2+)</name>
        <dbReference type="ChEBI" id="CHEBI:29105"/>
        <label>2</label>
        <note>catalytic</note>
    </ligand>
</feature>
<dbReference type="SUPFAM" id="SSF55486">
    <property type="entry name" value="Metalloproteases ('zincins'), catalytic domain"/>
    <property type="match status" value="1"/>
</dbReference>
<keyword evidence="9 13" id="KW-0862">Zinc</keyword>
<dbReference type="GO" id="GO:0016020">
    <property type="term" value="C:membrane"/>
    <property type="evidence" value="ECO:0007669"/>
    <property type="project" value="InterPro"/>
</dbReference>
<evidence type="ECO:0000256" key="13">
    <source>
        <dbReference type="RuleBase" id="RU361144"/>
    </source>
</evidence>
<dbReference type="PRINTS" id="PR00791">
    <property type="entry name" value="PEPDIPTASEA"/>
</dbReference>
<dbReference type="GO" id="GO:0006508">
    <property type="term" value="P:proteolysis"/>
    <property type="evidence" value="ECO:0007669"/>
    <property type="project" value="UniProtKB-KW"/>
</dbReference>
<dbReference type="EMBL" id="GEDV01004563">
    <property type="protein sequence ID" value="JAP83994.1"/>
    <property type="molecule type" value="Transcribed_RNA"/>
</dbReference>
<feature type="binding site" evidence="9">
    <location>
        <position position="385"/>
    </location>
    <ligand>
        <name>Zn(2+)</name>
        <dbReference type="ChEBI" id="CHEBI:29105"/>
        <label>1</label>
        <note>catalytic</note>
    </ligand>
</feature>
<dbReference type="PANTHER" id="PTHR10514">
    <property type="entry name" value="ANGIOTENSIN-CONVERTING ENZYME"/>
    <property type="match status" value="1"/>
</dbReference>
<feature type="binding site" evidence="9">
    <location>
        <position position="381"/>
    </location>
    <ligand>
        <name>Zn(2+)</name>
        <dbReference type="ChEBI" id="CHEBI:29105"/>
        <label>1</label>
        <note>catalytic</note>
    </ligand>
</feature>
<evidence type="ECO:0000256" key="12">
    <source>
        <dbReference type="PROSITE-ProRule" id="PRU01355"/>
    </source>
</evidence>
<feature type="disulfide bond" evidence="10">
    <location>
        <begin position="146"/>
        <end position="156"/>
    </location>
</feature>
<feature type="chain" id="PRO_5007286318" description="Angiotensin-converting enzyme" evidence="14">
    <location>
        <begin position="22"/>
        <end position="644"/>
    </location>
</feature>
<reference evidence="15" key="1">
    <citation type="journal article" date="2016" name="Ticks Tick Borne Dis.">
        <title>De novo assembly and annotation of the salivary gland transcriptome of Rhipicephalus appendiculatus male and female ticks during blood feeding.</title>
        <authorList>
            <person name="de Castro M.H."/>
            <person name="de Klerk D."/>
            <person name="Pienaar R."/>
            <person name="Latif A.A."/>
            <person name="Rees D.J."/>
            <person name="Mans B.J."/>
        </authorList>
    </citation>
    <scope>NUCLEOTIDE SEQUENCE</scope>
    <source>
        <tissue evidence="15">Salivary glands</tissue>
    </source>
</reference>
<feature type="binding site" evidence="11">
    <location>
        <position position="409"/>
    </location>
    <ligand>
        <name>Zn(2+)</name>
        <dbReference type="ChEBI" id="CHEBI:29105"/>
        <label>2</label>
        <note>catalytic</note>
    </ligand>
</feature>
<feature type="binding site" evidence="8">
    <location>
        <position position="520"/>
    </location>
    <ligand>
        <name>chloride</name>
        <dbReference type="ChEBI" id="CHEBI:17996"/>
        <label>1</label>
    </ligand>
</feature>
<evidence type="ECO:0000256" key="11">
    <source>
        <dbReference type="PIRSR" id="PIRSR601548-8"/>
    </source>
</evidence>